<evidence type="ECO:0000313" key="2">
    <source>
        <dbReference type="EMBL" id="APH04921.1"/>
    </source>
</evidence>
<protein>
    <recommendedName>
        <fullName evidence="4">Spore coat protein</fullName>
    </recommendedName>
</protein>
<feature type="transmembrane region" description="Helical" evidence="1">
    <location>
        <begin position="37"/>
        <end position="54"/>
    </location>
</feature>
<dbReference type="RefSeq" id="WP_072579716.1">
    <property type="nucleotide sequence ID" value="NZ_CP016020.1"/>
</dbReference>
<keyword evidence="1" id="KW-0812">Transmembrane</keyword>
<sequence length="76" mass="8948">MYSFENHTDERFGYGGFGRPGFGFGRPFRPYGFGRPFGFFGFPFLTGFAAGALLTPRPYPYPPYVYRPYPYYYPYY</sequence>
<keyword evidence="1" id="KW-1133">Transmembrane helix</keyword>
<accession>A0A1L3MRF8</accession>
<evidence type="ECO:0000313" key="3">
    <source>
        <dbReference type="Proteomes" id="UP000181936"/>
    </source>
</evidence>
<gene>
    <name evidence="2" type="ORF">A9C19_09255</name>
</gene>
<dbReference type="EMBL" id="CP016020">
    <property type="protein sequence ID" value="APH04921.1"/>
    <property type="molecule type" value="Genomic_DNA"/>
</dbReference>
<name>A0A1L3MRF8_9BACI</name>
<reference evidence="2 3" key="1">
    <citation type="journal article" date="2016" name="Sci. Rep.">
        <title>Complete genome sequence and transcriptomic analysis of a novel marine strain Bacillus weihaiensis reveals the mechanism of brown algae degradation.</title>
        <authorList>
            <person name="Zhu Y."/>
            <person name="Chen P."/>
            <person name="Bao Y."/>
            <person name="Men Y."/>
            <person name="Zeng Y."/>
            <person name="Yang J."/>
            <person name="Sun J."/>
            <person name="Sun Y."/>
        </authorList>
    </citation>
    <scope>NUCLEOTIDE SEQUENCE [LARGE SCALE GENOMIC DNA]</scope>
    <source>
        <strain evidence="2 3">Alg07</strain>
    </source>
</reference>
<evidence type="ECO:0008006" key="4">
    <source>
        <dbReference type="Google" id="ProtNLM"/>
    </source>
</evidence>
<dbReference type="AlphaFoldDB" id="A0A1L3MRF8"/>
<proteinExistence type="predicted"/>
<dbReference type="Proteomes" id="UP000181936">
    <property type="component" value="Chromosome"/>
</dbReference>
<keyword evidence="3" id="KW-1185">Reference proteome</keyword>
<dbReference type="KEGG" id="bwh:A9C19_09255"/>
<organism evidence="2 3">
    <name type="scientific">Bacillus weihaiensis</name>
    <dbReference type="NCBI Taxonomy" id="1547283"/>
    <lineage>
        <taxon>Bacteria</taxon>
        <taxon>Bacillati</taxon>
        <taxon>Bacillota</taxon>
        <taxon>Bacilli</taxon>
        <taxon>Bacillales</taxon>
        <taxon>Bacillaceae</taxon>
        <taxon>Bacillus</taxon>
    </lineage>
</organism>
<keyword evidence="1" id="KW-0472">Membrane</keyword>
<evidence type="ECO:0000256" key="1">
    <source>
        <dbReference type="SAM" id="Phobius"/>
    </source>
</evidence>